<dbReference type="InterPro" id="IPR041469">
    <property type="entry name" value="Subtilisin-like_FN3"/>
</dbReference>
<dbReference type="PRINTS" id="PR00723">
    <property type="entry name" value="SUBTILISIN"/>
</dbReference>
<dbReference type="Proteomes" id="UP000824469">
    <property type="component" value="Unassembled WGS sequence"/>
</dbReference>
<proteinExistence type="inferred from homology"/>
<evidence type="ECO:0000256" key="2">
    <source>
        <dbReference type="ARBA" id="ARBA00022670"/>
    </source>
</evidence>
<dbReference type="FunFam" id="3.50.30.30:FF:000005">
    <property type="entry name" value="subtilisin-like protease SBT1.5"/>
    <property type="match status" value="1"/>
</dbReference>
<keyword evidence="3" id="KW-0732">Signal</keyword>
<dbReference type="InterPro" id="IPR023828">
    <property type="entry name" value="Peptidase_S8_Ser-AS"/>
</dbReference>
<evidence type="ECO:0000256" key="1">
    <source>
        <dbReference type="ARBA" id="ARBA00011073"/>
    </source>
</evidence>
<dbReference type="Pfam" id="PF17766">
    <property type="entry name" value="fn3_6"/>
    <property type="match status" value="1"/>
</dbReference>
<evidence type="ECO:0000313" key="14">
    <source>
        <dbReference type="Proteomes" id="UP000824469"/>
    </source>
</evidence>
<evidence type="ECO:0000259" key="11">
    <source>
        <dbReference type="Pfam" id="PF05922"/>
    </source>
</evidence>
<dbReference type="PANTHER" id="PTHR10795">
    <property type="entry name" value="PROPROTEIN CONVERTASE SUBTILISIN/KEXIN"/>
    <property type="match status" value="1"/>
</dbReference>
<dbReference type="InterPro" id="IPR036852">
    <property type="entry name" value="Peptidase_S8/S53_dom_sf"/>
</dbReference>
<dbReference type="Pfam" id="PF00082">
    <property type="entry name" value="Peptidase_S8"/>
    <property type="match status" value="1"/>
</dbReference>
<protein>
    <submittedName>
        <fullName evidence="13">Uncharacterized protein</fullName>
    </submittedName>
</protein>
<dbReference type="EMBL" id="JAHRHJ020000007">
    <property type="protein sequence ID" value="KAH9309184.1"/>
    <property type="molecule type" value="Genomic_DNA"/>
</dbReference>
<evidence type="ECO:0000313" key="13">
    <source>
        <dbReference type="EMBL" id="KAH9309184.1"/>
    </source>
</evidence>
<feature type="active site" description="Charge relay system" evidence="6 7">
    <location>
        <position position="587"/>
    </location>
</feature>
<feature type="non-terminal residue" evidence="13">
    <location>
        <position position="1"/>
    </location>
</feature>
<dbReference type="CDD" id="cd04852">
    <property type="entry name" value="Peptidases_S8_3"/>
    <property type="match status" value="1"/>
</dbReference>
<keyword evidence="4 7" id="KW-0378">Hydrolase</keyword>
<dbReference type="CDD" id="cd02120">
    <property type="entry name" value="PA_subtilisin_like"/>
    <property type="match status" value="1"/>
</dbReference>
<evidence type="ECO:0000256" key="6">
    <source>
        <dbReference type="PIRSR" id="PIRSR615500-1"/>
    </source>
</evidence>
<dbReference type="Gene3D" id="3.40.50.200">
    <property type="entry name" value="Peptidase S8/S53 domain"/>
    <property type="match status" value="1"/>
</dbReference>
<dbReference type="PROSITE" id="PS51892">
    <property type="entry name" value="SUBTILASE"/>
    <property type="match status" value="1"/>
</dbReference>
<keyword evidence="14" id="KW-1185">Reference proteome</keyword>
<dbReference type="InterPro" id="IPR010259">
    <property type="entry name" value="S8pro/Inhibitor_I9"/>
</dbReference>
<feature type="compositionally biased region" description="Low complexity" evidence="8">
    <location>
        <begin position="251"/>
        <end position="260"/>
    </location>
</feature>
<evidence type="ECO:0000256" key="8">
    <source>
        <dbReference type="SAM" id="MobiDB-lite"/>
    </source>
</evidence>
<evidence type="ECO:0000259" key="10">
    <source>
        <dbReference type="Pfam" id="PF02225"/>
    </source>
</evidence>
<dbReference type="InterPro" id="IPR000209">
    <property type="entry name" value="Peptidase_S8/S53_dom"/>
</dbReference>
<dbReference type="FunFam" id="3.40.50.200:FF:000006">
    <property type="entry name" value="Subtilisin-like protease SBT1.5"/>
    <property type="match status" value="1"/>
</dbReference>
<dbReference type="GO" id="GO:0006508">
    <property type="term" value="P:proteolysis"/>
    <property type="evidence" value="ECO:0007669"/>
    <property type="project" value="UniProtKB-KW"/>
</dbReference>
<accession>A0AA38KUT3</accession>
<dbReference type="SUPFAM" id="SSF52743">
    <property type="entry name" value="Subtilisin-like"/>
    <property type="match status" value="1"/>
</dbReference>
<dbReference type="Gene3D" id="2.60.40.2310">
    <property type="match status" value="1"/>
</dbReference>
<feature type="domain" description="Subtilisin-like protease fibronectin type-III" evidence="12">
    <location>
        <begin position="703"/>
        <end position="802"/>
    </location>
</feature>
<reference evidence="13 14" key="1">
    <citation type="journal article" date="2021" name="Nat. Plants">
        <title>The Taxus genome provides insights into paclitaxel biosynthesis.</title>
        <authorList>
            <person name="Xiong X."/>
            <person name="Gou J."/>
            <person name="Liao Q."/>
            <person name="Li Y."/>
            <person name="Zhou Q."/>
            <person name="Bi G."/>
            <person name="Li C."/>
            <person name="Du R."/>
            <person name="Wang X."/>
            <person name="Sun T."/>
            <person name="Guo L."/>
            <person name="Liang H."/>
            <person name="Lu P."/>
            <person name="Wu Y."/>
            <person name="Zhang Z."/>
            <person name="Ro D.K."/>
            <person name="Shang Y."/>
            <person name="Huang S."/>
            <person name="Yan J."/>
        </authorList>
    </citation>
    <scope>NUCLEOTIDE SEQUENCE [LARGE SCALE GENOMIC DNA]</scope>
    <source>
        <strain evidence="13">Ta-2019</strain>
    </source>
</reference>
<dbReference type="Pfam" id="PF02225">
    <property type="entry name" value="PA"/>
    <property type="match status" value="1"/>
</dbReference>
<feature type="non-terminal residue" evidence="13">
    <location>
        <position position="807"/>
    </location>
</feature>
<feature type="region of interest" description="Disordered" evidence="8">
    <location>
        <begin position="236"/>
        <end position="260"/>
    </location>
</feature>
<evidence type="ECO:0000259" key="12">
    <source>
        <dbReference type="Pfam" id="PF17766"/>
    </source>
</evidence>
<comment type="caution">
    <text evidence="13">The sequence shown here is derived from an EMBL/GenBank/DDBJ whole genome shotgun (WGS) entry which is preliminary data.</text>
</comment>
<feature type="active site" description="Charge relay system" evidence="6 7">
    <location>
        <position position="162"/>
    </location>
</feature>
<evidence type="ECO:0000256" key="3">
    <source>
        <dbReference type="ARBA" id="ARBA00022729"/>
    </source>
</evidence>
<feature type="domain" description="Inhibitor I9" evidence="11">
    <location>
        <begin position="46"/>
        <end position="125"/>
    </location>
</feature>
<dbReference type="InterPro" id="IPR045051">
    <property type="entry name" value="SBT"/>
</dbReference>
<dbReference type="OMA" id="RYSHLQM"/>
<dbReference type="AlphaFoldDB" id="A0AA38KUT3"/>
<feature type="active site" description="Charge relay system" evidence="6 7">
    <location>
        <position position="252"/>
    </location>
</feature>
<keyword evidence="2 7" id="KW-0645">Protease</keyword>
<comment type="similarity">
    <text evidence="1 7">Belongs to the peptidase S8 family.</text>
</comment>
<dbReference type="FunFam" id="3.30.70.80:FF:000002">
    <property type="entry name" value="Subtilisin-like protease SBT5.3"/>
    <property type="match status" value="1"/>
</dbReference>
<organism evidence="13 14">
    <name type="scientific">Taxus chinensis</name>
    <name type="common">Chinese yew</name>
    <name type="synonym">Taxus wallichiana var. chinensis</name>
    <dbReference type="NCBI Taxonomy" id="29808"/>
    <lineage>
        <taxon>Eukaryota</taxon>
        <taxon>Viridiplantae</taxon>
        <taxon>Streptophyta</taxon>
        <taxon>Embryophyta</taxon>
        <taxon>Tracheophyta</taxon>
        <taxon>Spermatophyta</taxon>
        <taxon>Pinopsida</taxon>
        <taxon>Pinidae</taxon>
        <taxon>Conifers II</taxon>
        <taxon>Cupressales</taxon>
        <taxon>Taxaceae</taxon>
        <taxon>Taxus</taxon>
    </lineage>
</organism>
<dbReference type="InterPro" id="IPR003137">
    <property type="entry name" value="PA_domain"/>
</dbReference>
<dbReference type="InterPro" id="IPR015500">
    <property type="entry name" value="Peptidase_S8_subtilisin-rel"/>
</dbReference>
<evidence type="ECO:0000256" key="4">
    <source>
        <dbReference type="ARBA" id="ARBA00022801"/>
    </source>
</evidence>
<feature type="domain" description="Peptidase S8/S53" evidence="9">
    <location>
        <begin position="154"/>
        <end position="636"/>
    </location>
</feature>
<evidence type="ECO:0000256" key="7">
    <source>
        <dbReference type="PROSITE-ProRule" id="PRU01240"/>
    </source>
</evidence>
<gene>
    <name evidence="13" type="ORF">KI387_037095</name>
</gene>
<dbReference type="InterPro" id="IPR037045">
    <property type="entry name" value="S8pro/Inhibitor_I9_sf"/>
</dbReference>
<feature type="domain" description="PA" evidence="10">
    <location>
        <begin position="410"/>
        <end position="502"/>
    </location>
</feature>
<keyword evidence="5 7" id="KW-0720">Serine protease</keyword>
<name>A0AA38KUT3_TAXCH</name>
<dbReference type="Gene3D" id="3.50.30.30">
    <property type="match status" value="1"/>
</dbReference>
<evidence type="ECO:0000259" key="9">
    <source>
        <dbReference type="Pfam" id="PF00082"/>
    </source>
</evidence>
<evidence type="ECO:0000256" key="5">
    <source>
        <dbReference type="ARBA" id="ARBA00022825"/>
    </source>
</evidence>
<dbReference type="GO" id="GO:0004252">
    <property type="term" value="F:serine-type endopeptidase activity"/>
    <property type="evidence" value="ECO:0007669"/>
    <property type="project" value="UniProtKB-UniRule"/>
</dbReference>
<dbReference type="Gene3D" id="3.30.70.80">
    <property type="entry name" value="Peptidase S8 propeptide/proteinase inhibitor I9"/>
    <property type="match status" value="1"/>
</dbReference>
<sequence length="807" mass="85434">GKIKHPLCLVIWKKYLSMAGPCRFISALLILIICSFACHAESQKQTYVVYMGSSMGAEKEHLKSSHLNMLASAVTSLRVATQSLLYSYTHSFNGFSAVLSEQQAEVISSMEGVVSVFPSRMHKLHTTRSWDFLGLEAVFEEGSPESGLHAAATSDVVIGLLDTGVWPELESFNDVGMGPIPPKWKGECVLSEGFNSSNCNRKLIGARSYGEGASMSIDHEPNFRIYKGPGSDMNKYSKPSKSYGSARDSLGHGSHTATTAGGRAVPNASYYGLAKGVARGGAPLSRIATYKVCSEAGCSDADILAAFEDAIKDGVDILSLSLGAPSFVTPNLLKDGIAIGAFHAVQNGILVVCSAGNDGPYSYTVVNAAPWILTVAASTVDRFFDSKVVLGDNSTFEGQALNYFKLNGTSYPVVYGGDIAASNVSSTSAGRCISDSLDDVKAKGKIVLCFEDAVDESRQSKSYSIQSAGGVGMIIADDTNKFFPSVYALPATQVSKKAGNQIRAYIQSANGTNAIILPAETVVGFKPSPVIAKFSSRGPNKLTENILKPDIAAPGVNILAGWTLSNPYTDPPSGEKPSPYAIISGTSMACPHVSGAAAFLKSVKPTWSASAIKSALMTTASTINNANTHITNDTGYNATEFDLGTGELNPMKALDPGLVYESNPNDHFLFLCYYGYNQTQIGTISGNKSFLCPNESSTDLISNINYPSISIAKLNGTKTLVRTLTNVGAVDSTYKTSVVSPRQVQVKVSPEELVFSATQKSIAVTVELKVTAAPTPATVKNYVFGSLSFSDGIHTVNTPIIVNPVSL</sequence>
<dbReference type="PROSITE" id="PS00138">
    <property type="entry name" value="SUBTILASE_SER"/>
    <property type="match status" value="1"/>
</dbReference>
<dbReference type="Pfam" id="PF05922">
    <property type="entry name" value="Inhibitor_I9"/>
    <property type="match status" value="1"/>
</dbReference>
<dbReference type="InterPro" id="IPR034197">
    <property type="entry name" value="Peptidases_S8_3"/>
</dbReference>